<dbReference type="Pfam" id="PF02875">
    <property type="entry name" value="Mur_ligase_C"/>
    <property type="match status" value="1"/>
</dbReference>
<comment type="similarity">
    <text evidence="2">Belongs to the folylpolyglutamate synthase family.</text>
</comment>
<reference evidence="12" key="1">
    <citation type="submission" date="2016-10" db="EMBL/GenBank/DDBJ databases">
        <title>Sequence of Gallionella enrichment culture.</title>
        <authorList>
            <person name="Poehlein A."/>
            <person name="Muehling M."/>
            <person name="Daniel R."/>
        </authorList>
    </citation>
    <scope>NUCLEOTIDE SEQUENCE</scope>
</reference>
<evidence type="ECO:0000256" key="7">
    <source>
        <dbReference type="ARBA" id="ARBA00022840"/>
    </source>
</evidence>
<dbReference type="EMBL" id="MLJW01000017">
    <property type="protein sequence ID" value="OIR12443.1"/>
    <property type="molecule type" value="Genomic_DNA"/>
</dbReference>
<keyword evidence="8" id="KW-0460">Magnesium</keyword>
<keyword evidence="9" id="KW-0289">Folate biosynthesis</keyword>
<dbReference type="PIRSF" id="PIRSF001563">
    <property type="entry name" value="Folylpolyglu_synth"/>
    <property type="match status" value="1"/>
</dbReference>
<comment type="caution">
    <text evidence="12">The sequence shown here is derived from an EMBL/GenBank/DDBJ whole genome shotgun (WGS) entry which is preliminary data.</text>
</comment>
<feature type="domain" description="Mur ligase C-terminal" evidence="10">
    <location>
        <begin position="290"/>
        <end position="419"/>
    </location>
</feature>
<dbReference type="Pfam" id="PF08245">
    <property type="entry name" value="Mur_ligase_M"/>
    <property type="match status" value="1"/>
</dbReference>
<dbReference type="SUPFAM" id="SSF53244">
    <property type="entry name" value="MurD-like peptide ligases, peptide-binding domain"/>
    <property type="match status" value="1"/>
</dbReference>
<dbReference type="AlphaFoldDB" id="A0A1J5SWV6"/>
<dbReference type="InterPro" id="IPR036565">
    <property type="entry name" value="Mur-like_cat_sf"/>
</dbReference>
<dbReference type="GO" id="GO:0008841">
    <property type="term" value="F:dihydrofolate synthase activity"/>
    <property type="evidence" value="ECO:0007669"/>
    <property type="project" value="TreeGrafter"/>
</dbReference>
<evidence type="ECO:0000313" key="12">
    <source>
        <dbReference type="EMBL" id="OIR12443.1"/>
    </source>
</evidence>
<accession>A0A1J5SWV6</accession>
<proteinExistence type="inferred from homology"/>
<evidence type="ECO:0000256" key="9">
    <source>
        <dbReference type="ARBA" id="ARBA00022909"/>
    </source>
</evidence>
<dbReference type="GO" id="GO:0046656">
    <property type="term" value="P:folic acid biosynthetic process"/>
    <property type="evidence" value="ECO:0007669"/>
    <property type="project" value="UniProtKB-KW"/>
</dbReference>
<gene>
    <name evidence="12" type="primary">folC_2</name>
    <name evidence="12" type="ORF">GALL_61420</name>
</gene>
<keyword evidence="6" id="KW-0547">Nucleotide-binding</keyword>
<dbReference type="Gene3D" id="3.40.1190.10">
    <property type="entry name" value="Mur-like, catalytic domain"/>
    <property type="match status" value="1"/>
</dbReference>
<comment type="cofactor">
    <cofactor evidence="1">
        <name>Mg(2+)</name>
        <dbReference type="ChEBI" id="CHEBI:18420"/>
    </cofactor>
</comment>
<dbReference type="FunFam" id="3.40.1190.10:FF:000004">
    <property type="entry name" value="Dihydrofolate synthase/folylpolyglutamate synthase"/>
    <property type="match status" value="1"/>
</dbReference>
<dbReference type="InterPro" id="IPR001645">
    <property type="entry name" value="Folylpolyglutamate_synth"/>
</dbReference>
<dbReference type="NCBIfam" id="NF008101">
    <property type="entry name" value="PRK10846.1"/>
    <property type="match status" value="1"/>
</dbReference>
<dbReference type="NCBIfam" id="TIGR01499">
    <property type="entry name" value="folC"/>
    <property type="match status" value="1"/>
</dbReference>
<evidence type="ECO:0000256" key="6">
    <source>
        <dbReference type="ARBA" id="ARBA00022741"/>
    </source>
</evidence>
<comment type="subunit">
    <text evidence="3">Monomer.</text>
</comment>
<dbReference type="InterPro" id="IPR036615">
    <property type="entry name" value="Mur_ligase_C_dom_sf"/>
</dbReference>
<evidence type="ECO:0000259" key="10">
    <source>
        <dbReference type="Pfam" id="PF02875"/>
    </source>
</evidence>
<feature type="domain" description="Mur ligase central" evidence="11">
    <location>
        <begin position="45"/>
        <end position="264"/>
    </location>
</feature>
<dbReference type="SUPFAM" id="SSF53623">
    <property type="entry name" value="MurD-like peptide ligases, catalytic domain"/>
    <property type="match status" value="1"/>
</dbReference>
<organism evidence="12">
    <name type="scientific">mine drainage metagenome</name>
    <dbReference type="NCBI Taxonomy" id="410659"/>
    <lineage>
        <taxon>unclassified sequences</taxon>
        <taxon>metagenomes</taxon>
        <taxon>ecological metagenomes</taxon>
    </lineage>
</organism>
<evidence type="ECO:0000259" key="11">
    <source>
        <dbReference type="Pfam" id="PF08245"/>
    </source>
</evidence>
<keyword evidence="4" id="KW-0436">Ligase</keyword>
<dbReference type="InterPro" id="IPR004101">
    <property type="entry name" value="Mur_ligase_C"/>
</dbReference>
<dbReference type="PANTHER" id="PTHR11136">
    <property type="entry name" value="FOLYLPOLYGLUTAMATE SYNTHASE-RELATED"/>
    <property type="match status" value="1"/>
</dbReference>
<dbReference type="GO" id="GO:0046872">
    <property type="term" value="F:metal ion binding"/>
    <property type="evidence" value="ECO:0007669"/>
    <property type="project" value="UniProtKB-KW"/>
</dbReference>
<evidence type="ECO:0000256" key="2">
    <source>
        <dbReference type="ARBA" id="ARBA00008276"/>
    </source>
</evidence>
<dbReference type="InterPro" id="IPR013221">
    <property type="entry name" value="Mur_ligase_cen"/>
</dbReference>
<dbReference type="PANTHER" id="PTHR11136:SF0">
    <property type="entry name" value="DIHYDROFOLATE SYNTHETASE-RELATED"/>
    <property type="match status" value="1"/>
</dbReference>
<evidence type="ECO:0000256" key="8">
    <source>
        <dbReference type="ARBA" id="ARBA00022842"/>
    </source>
</evidence>
<keyword evidence="7" id="KW-0067">ATP-binding</keyword>
<name>A0A1J5SWV6_9ZZZZ</name>
<dbReference type="GO" id="GO:0004326">
    <property type="term" value="F:tetrahydrofolylpolyglutamate synthase activity"/>
    <property type="evidence" value="ECO:0007669"/>
    <property type="project" value="InterPro"/>
</dbReference>
<dbReference type="Gene3D" id="3.90.190.20">
    <property type="entry name" value="Mur ligase, C-terminal domain"/>
    <property type="match status" value="1"/>
</dbReference>
<evidence type="ECO:0000256" key="3">
    <source>
        <dbReference type="ARBA" id="ARBA00011245"/>
    </source>
</evidence>
<keyword evidence="5" id="KW-0479">Metal-binding</keyword>
<evidence type="ECO:0000256" key="1">
    <source>
        <dbReference type="ARBA" id="ARBA00001946"/>
    </source>
</evidence>
<dbReference type="GO" id="GO:0005524">
    <property type="term" value="F:ATP binding"/>
    <property type="evidence" value="ECO:0007669"/>
    <property type="project" value="UniProtKB-KW"/>
</dbReference>
<sequence>MPKSLAAWLSYIERLHTKPIVLGLDRVKSMVDRVHLAPTFPIITVAGTNGKGSCCAMLERIYGEAGYRVGCYTSPHLLRYNERVRINGSEVSDADLCAAFAAIETARVGADDHPIALTYFEIGTLAAMWHFMQSGIDVAILEIGLGGRLDAVNAFEPSCAIVTSVDLDHQDFLGDTREEIGYEKSGVYRQSIPAICGEKNPPASLLTYAKEIQADLKCVHQDFDYQLTVEGWQYLSAGKIVYTLPMPALQGAYQLNNAACAIAAIESLQSSLPVTAKSMAEALRQVTLAGRFQTVSQSPWVVLDVAHNPHAARALSDNLKLSQIQKTGKTFAVFAMLADKDIRGVVEAVKADIDLWYVASIDDVRGASATDVATIITEVQPSAVVKIFDRAEAAYLQACIDIEACIDYAENDKIVVFGSFFTVSSVMQSLIIAQSPPLRKQ</sequence>
<protein>
    <submittedName>
        <fullName evidence="12">Bifunctional protein FolC</fullName>
    </submittedName>
</protein>
<evidence type="ECO:0000256" key="5">
    <source>
        <dbReference type="ARBA" id="ARBA00022723"/>
    </source>
</evidence>
<evidence type="ECO:0000256" key="4">
    <source>
        <dbReference type="ARBA" id="ARBA00022598"/>
    </source>
</evidence>
<dbReference type="GO" id="GO:0005737">
    <property type="term" value="C:cytoplasm"/>
    <property type="evidence" value="ECO:0007669"/>
    <property type="project" value="TreeGrafter"/>
</dbReference>